<proteinExistence type="predicted"/>
<protein>
    <recommendedName>
        <fullName evidence="3">Tc1-like transposase DDE domain-containing protein</fullName>
    </recommendedName>
</protein>
<reference evidence="1 2" key="1">
    <citation type="journal article" date="2019" name="Commun. Biol.">
        <title>The bagworm genome reveals a unique fibroin gene that provides high tensile strength.</title>
        <authorList>
            <person name="Kono N."/>
            <person name="Nakamura H."/>
            <person name="Ohtoshi R."/>
            <person name="Tomita M."/>
            <person name="Numata K."/>
            <person name="Arakawa K."/>
        </authorList>
    </citation>
    <scope>NUCLEOTIDE SEQUENCE [LARGE SCALE GENOMIC DNA]</scope>
</reference>
<dbReference type="AlphaFoldDB" id="A0A4C1XJC5"/>
<dbReference type="PANTHER" id="PTHR46060">
    <property type="entry name" value="MARINER MOS1 TRANSPOSASE-LIKE PROTEIN"/>
    <property type="match status" value="1"/>
</dbReference>
<dbReference type="InterPro" id="IPR052709">
    <property type="entry name" value="Transposase-MT_Hybrid"/>
</dbReference>
<evidence type="ECO:0000313" key="1">
    <source>
        <dbReference type="EMBL" id="GBP62604.1"/>
    </source>
</evidence>
<sequence length="292" mass="33591">MKDEKCSKRYLKSFLNETVTGENGHLKYRQRSPEPGGFIAKTNERAEIPANKKNVFILASSAIPVILMDDGRTAHSGLKFPLIVADYEFSDPETKQHSTVWVFQDEPNPIKVIRAKSNLKQMIACFFGINGHVVTVLLENRKTVDSELYRSKCFLEIFEEIRKNKRLRRIILRHENASCHASAETIRSLEGQKIELTGYPTYILDLTSNDFHLFPYVKNKLRYVVNVYRAAKRALMRFKCMFWSAVSTLTGFFGYRPRDPVIEYVRLSISNRILGGARLRRTRGGPGARRLP</sequence>
<dbReference type="EMBL" id="BGZK01000844">
    <property type="protein sequence ID" value="GBP62604.1"/>
    <property type="molecule type" value="Genomic_DNA"/>
</dbReference>
<dbReference type="InterPro" id="IPR036397">
    <property type="entry name" value="RNaseH_sf"/>
</dbReference>
<keyword evidence="2" id="KW-1185">Reference proteome</keyword>
<dbReference type="Gene3D" id="3.30.420.10">
    <property type="entry name" value="Ribonuclease H-like superfamily/Ribonuclease H"/>
    <property type="match status" value="1"/>
</dbReference>
<dbReference type="STRING" id="151549.A0A4C1XJC5"/>
<dbReference type="PANTHER" id="PTHR46060:SF1">
    <property type="entry name" value="MARINER MOS1 TRANSPOSASE-LIKE PROTEIN"/>
    <property type="match status" value="1"/>
</dbReference>
<dbReference type="InterPro" id="IPR001888">
    <property type="entry name" value="Transposase_1"/>
</dbReference>
<evidence type="ECO:0008006" key="3">
    <source>
        <dbReference type="Google" id="ProtNLM"/>
    </source>
</evidence>
<dbReference type="Pfam" id="PF01359">
    <property type="entry name" value="Transposase_1"/>
    <property type="match status" value="1"/>
</dbReference>
<name>A0A4C1XJC5_EUMVA</name>
<dbReference type="Proteomes" id="UP000299102">
    <property type="component" value="Unassembled WGS sequence"/>
</dbReference>
<dbReference type="OrthoDB" id="10017160at2759"/>
<dbReference type="GO" id="GO:0003676">
    <property type="term" value="F:nucleic acid binding"/>
    <property type="evidence" value="ECO:0007669"/>
    <property type="project" value="InterPro"/>
</dbReference>
<organism evidence="1 2">
    <name type="scientific">Eumeta variegata</name>
    <name type="common">Bagworm moth</name>
    <name type="synonym">Eumeta japonica</name>
    <dbReference type="NCBI Taxonomy" id="151549"/>
    <lineage>
        <taxon>Eukaryota</taxon>
        <taxon>Metazoa</taxon>
        <taxon>Ecdysozoa</taxon>
        <taxon>Arthropoda</taxon>
        <taxon>Hexapoda</taxon>
        <taxon>Insecta</taxon>
        <taxon>Pterygota</taxon>
        <taxon>Neoptera</taxon>
        <taxon>Endopterygota</taxon>
        <taxon>Lepidoptera</taxon>
        <taxon>Glossata</taxon>
        <taxon>Ditrysia</taxon>
        <taxon>Tineoidea</taxon>
        <taxon>Psychidae</taxon>
        <taxon>Oiketicinae</taxon>
        <taxon>Eumeta</taxon>
    </lineage>
</organism>
<evidence type="ECO:0000313" key="2">
    <source>
        <dbReference type="Proteomes" id="UP000299102"/>
    </source>
</evidence>
<gene>
    <name evidence="1" type="ORF">EVAR_47041_1</name>
</gene>
<comment type="caution">
    <text evidence="1">The sequence shown here is derived from an EMBL/GenBank/DDBJ whole genome shotgun (WGS) entry which is preliminary data.</text>
</comment>
<accession>A0A4C1XJC5</accession>